<dbReference type="Proteomes" id="UP000004080">
    <property type="component" value="Unassembled WGS sequence"/>
</dbReference>
<dbReference type="OrthoDB" id="9780095at2"/>
<dbReference type="Gene3D" id="3.40.50.150">
    <property type="entry name" value="Vaccinia Virus protein VP39"/>
    <property type="match status" value="1"/>
</dbReference>
<keyword evidence="3" id="KW-1185">Reference proteome</keyword>
<sequence length="209" mass="25264">MSRSHKQEMKDQEYEMLLHIETSEVQHVYEATSHYHRYEPTSYGGLHLLLTHYEWGRIPGRLVDFGCGKGRVSFYWHYMLQRDAIGIERQPRFFQEAQHNLKQYEQNFPDAKGKLTFIEDDATRYPIDETDTIFYFFHPFSLPIFMKVIENILQSLETFPRRIVLILYYAHEDYHFFLQQQTMFQVEQVIEIPSLYENNSYEAFTIYSL</sequence>
<accession>I8UD04</accession>
<dbReference type="eggNOG" id="COG2230">
    <property type="taxonomic scope" value="Bacteria"/>
</dbReference>
<proteinExistence type="predicted"/>
<dbReference type="CDD" id="cd02440">
    <property type="entry name" value="AdoMet_MTases"/>
    <property type="match status" value="1"/>
</dbReference>
<feature type="domain" description="Methyltransferase" evidence="1">
    <location>
        <begin position="63"/>
        <end position="156"/>
    </location>
</feature>
<dbReference type="SUPFAM" id="SSF53335">
    <property type="entry name" value="S-adenosyl-L-methionine-dependent methyltransferases"/>
    <property type="match status" value="1"/>
</dbReference>
<dbReference type="STRING" id="1196324.A374_13975"/>
<evidence type="ECO:0000259" key="1">
    <source>
        <dbReference type="Pfam" id="PF13649"/>
    </source>
</evidence>
<evidence type="ECO:0000313" key="2">
    <source>
        <dbReference type="EMBL" id="EIT84805.1"/>
    </source>
</evidence>
<dbReference type="InterPro" id="IPR041698">
    <property type="entry name" value="Methyltransf_25"/>
</dbReference>
<gene>
    <name evidence="2" type="ORF">A374_13975</name>
</gene>
<dbReference type="GO" id="GO:0032259">
    <property type="term" value="P:methylation"/>
    <property type="evidence" value="ECO:0007669"/>
    <property type="project" value="UniProtKB-KW"/>
</dbReference>
<comment type="caution">
    <text evidence="2">The sequence shown here is derived from an EMBL/GenBank/DDBJ whole genome shotgun (WGS) entry which is preliminary data.</text>
</comment>
<dbReference type="PATRIC" id="fig|1196324.3.peg.2858"/>
<dbReference type="GO" id="GO:0008168">
    <property type="term" value="F:methyltransferase activity"/>
    <property type="evidence" value="ECO:0007669"/>
    <property type="project" value="UniProtKB-KW"/>
</dbReference>
<reference evidence="2 3" key="1">
    <citation type="journal article" date="2012" name="J. Bacteriol.">
        <title>Genome of Bacillus macauensis ZFHKF-1, a Long-Chain-Forming Bacterium.</title>
        <authorList>
            <person name="Cai L."/>
            <person name="Zhang T."/>
        </authorList>
    </citation>
    <scope>NUCLEOTIDE SEQUENCE [LARGE SCALE GENOMIC DNA]</scope>
    <source>
        <strain evidence="2 3">ZFHKF-1</strain>
    </source>
</reference>
<dbReference type="EMBL" id="AKKV01000030">
    <property type="protein sequence ID" value="EIT84805.1"/>
    <property type="molecule type" value="Genomic_DNA"/>
</dbReference>
<keyword evidence="2" id="KW-0489">Methyltransferase</keyword>
<evidence type="ECO:0000313" key="3">
    <source>
        <dbReference type="Proteomes" id="UP000004080"/>
    </source>
</evidence>
<dbReference type="AlphaFoldDB" id="I8UD04"/>
<dbReference type="InterPro" id="IPR029063">
    <property type="entry name" value="SAM-dependent_MTases_sf"/>
</dbReference>
<keyword evidence="2" id="KW-0808">Transferase</keyword>
<dbReference type="Pfam" id="PF13649">
    <property type="entry name" value="Methyltransf_25"/>
    <property type="match status" value="1"/>
</dbReference>
<protein>
    <submittedName>
        <fullName evidence="2">Methyltransferase</fullName>
    </submittedName>
</protein>
<name>I8UD04_9BACL</name>
<dbReference type="RefSeq" id="WP_007202873.1">
    <property type="nucleotide sequence ID" value="NZ_AKKV01000030.1"/>
</dbReference>
<organism evidence="2 3">
    <name type="scientific">Fictibacillus macauensis ZFHKF-1</name>
    <dbReference type="NCBI Taxonomy" id="1196324"/>
    <lineage>
        <taxon>Bacteria</taxon>
        <taxon>Bacillati</taxon>
        <taxon>Bacillota</taxon>
        <taxon>Bacilli</taxon>
        <taxon>Bacillales</taxon>
        <taxon>Fictibacillaceae</taxon>
        <taxon>Fictibacillus</taxon>
    </lineage>
</organism>